<gene>
    <name evidence="5" type="ORF">PV05_05923</name>
</gene>
<evidence type="ECO:0000313" key="6">
    <source>
        <dbReference type="Proteomes" id="UP000054342"/>
    </source>
</evidence>
<dbReference type="PROSITE" id="PS50082">
    <property type="entry name" value="WD_REPEATS_2"/>
    <property type="match status" value="3"/>
</dbReference>
<evidence type="ECO:0000256" key="4">
    <source>
        <dbReference type="SAM" id="MobiDB-lite"/>
    </source>
</evidence>
<dbReference type="GO" id="GO:0005634">
    <property type="term" value="C:nucleus"/>
    <property type="evidence" value="ECO:0007669"/>
    <property type="project" value="TreeGrafter"/>
</dbReference>
<dbReference type="InterPro" id="IPR019775">
    <property type="entry name" value="WD40_repeat_CS"/>
</dbReference>
<feature type="region of interest" description="Disordered" evidence="4">
    <location>
        <begin position="65"/>
        <end position="117"/>
    </location>
</feature>
<protein>
    <submittedName>
        <fullName evidence="5">Uncharacterized protein</fullName>
    </submittedName>
</protein>
<feature type="repeat" description="WD" evidence="3">
    <location>
        <begin position="229"/>
        <end position="271"/>
    </location>
</feature>
<dbReference type="PANTHER" id="PTHR16017:SF0">
    <property type="entry name" value="WD REPEAT-CONTAINING PROTEIN 70"/>
    <property type="match status" value="1"/>
</dbReference>
<accession>A0A0D2FBC2</accession>
<dbReference type="InterPro" id="IPR051858">
    <property type="entry name" value="WD_repeat_GAD-1"/>
</dbReference>
<name>A0A0D2FBC2_9EURO</name>
<dbReference type="PROSITE" id="PS00678">
    <property type="entry name" value="WD_REPEATS_1"/>
    <property type="match status" value="1"/>
</dbReference>
<feature type="repeat" description="WD" evidence="3">
    <location>
        <begin position="118"/>
        <end position="159"/>
    </location>
</feature>
<feature type="repeat" description="WD" evidence="3">
    <location>
        <begin position="332"/>
        <end position="366"/>
    </location>
</feature>
<dbReference type="AlphaFoldDB" id="A0A0D2FBC2"/>
<dbReference type="GeneID" id="25327831"/>
<feature type="region of interest" description="Disordered" evidence="4">
    <location>
        <begin position="579"/>
        <end position="613"/>
    </location>
</feature>
<dbReference type="SMART" id="SM00320">
    <property type="entry name" value="WD40"/>
    <property type="match status" value="6"/>
</dbReference>
<dbReference type="RefSeq" id="XP_013317953.1">
    <property type="nucleotide sequence ID" value="XM_013462499.1"/>
</dbReference>
<evidence type="ECO:0000256" key="2">
    <source>
        <dbReference type="ARBA" id="ARBA00022737"/>
    </source>
</evidence>
<dbReference type="Proteomes" id="UP000054342">
    <property type="component" value="Unassembled WGS sequence"/>
</dbReference>
<dbReference type="PROSITE" id="PS50294">
    <property type="entry name" value="WD_REPEATS_REGION"/>
    <property type="match status" value="2"/>
</dbReference>
<evidence type="ECO:0000313" key="5">
    <source>
        <dbReference type="EMBL" id="KIW57369.1"/>
    </source>
</evidence>
<feature type="region of interest" description="Disordered" evidence="4">
    <location>
        <begin position="501"/>
        <end position="556"/>
    </location>
</feature>
<dbReference type="PANTHER" id="PTHR16017">
    <property type="entry name" value="GASTRULATION DEFECTIVE PROTEIN 1-RELATED"/>
    <property type="match status" value="1"/>
</dbReference>
<dbReference type="InterPro" id="IPR001680">
    <property type="entry name" value="WD40_rpt"/>
</dbReference>
<dbReference type="SUPFAM" id="SSF50978">
    <property type="entry name" value="WD40 repeat-like"/>
    <property type="match status" value="1"/>
</dbReference>
<keyword evidence="6" id="KW-1185">Reference proteome</keyword>
<dbReference type="GO" id="GO:0035861">
    <property type="term" value="C:site of double-strand break"/>
    <property type="evidence" value="ECO:0007669"/>
    <property type="project" value="TreeGrafter"/>
</dbReference>
<reference evidence="5 6" key="1">
    <citation type="submission" date="2015-01" db="EMBL/GenBank/DDBJ databases">
        <title>The Genome Sequence of Exophiala xenobiotica CBS118157.</title>
        <authorList>
            <consortium name="The Broad Institute Genomics Platform"/>
            <person name="Cuomo C."/>
            <person name="de Hoog S."/>
            <person name="Gorbushina A."/>
            <person name="Stielow B."/>
            <person name="Teixiera M."/>
            <person name="Abouelleil A."/>
            <person name="Chapman S.B."/>
            <person name="Priest M."/>
            <person name="Young S.K."/>
            <person name="Wortman J."/>
            <person name="Nusbaum C."/>
            <person name="Birren B."/>
        </authorList>
    </citation>
    <scope>NUCLEOTIDE SEQUENCE [LARGE SCALE GENOMIC DNA]</scope>
    <source>
        <strain evidence="5 6">CBS 118157</strain>
    </source>
</reference>
<feature type="compositionally biased region" description="Acidic residues" evidence="4">
    <location>
        <begin position="91"/>
        <end position="110"/>
    </location>
</feature>
<keyword evidence="2" id="KW-0677">Repeat</keyword>
<proteinExistence type="predicted"/>
<dbReference type="EMBL" id="KN847319">
    <property type="protein sequence ID" value="KIW57369.1"/>
    <property type="molecule type" value="Genomic_DNA"/>
</dbReference>
<dbReference type="STRING" id="348802.A0A0D2FBC2"/>
<dbReference type="OrthoDB" id="10264376at2759"/>
<organism evidence="5 6">
    <name type="scientific">Exophiala xenobiotica</name>
    <dbReference type="NCBI Taxonomy" id="348802"/>
    <lineage>
        <taxon>Eukaryota</taxon>
        <taxon>Fungi</taxon>
        <taxon>Dikarya</taxon>
        <taxon>Ascomycota</taxon>
        <taxon>Pezizomycotina</taxon>
        <taxon>Eurotiomycetes</taxon>
        <taxon>Chaetothyriomycetidae</taxon>
        <taxon>Chaetothyriales</taxon>
        <taxon>Herpotrichiellaceae</taxon>
        <taxon>Exophiala</taxon>
    </lineage>
</organism>
<keyword evidence="1 3" id="KW-0853">WD repeat</keyword>
<dbReference type="HOGENOM" id="CLU_014033_2_0_1"/>
<evidence type="ECO:0000256" key="1">
    <source>
        <dbReference type="ARBA" id="ARBA00022574"/>
    </source>
</evidence>
<sequence>MSRRDSAKACSLALSLSKLGSTNLESGIVSNTSLAQVFIMDEDGFRDFLPTSFGGGAADFDPEAQMEKARRKVAGSVEAKAAKTASSTGENDSDDNDSDEDSEDEDEDEYPTSHEIVFKTHDRPVTTITVDPSGSRMITGSTDCTIKLHDFATMTPNTLRAFKSVDPTATKSSANSETHPVHVAKFNPISPSQVLVISATPQAKILSRDGETITEFVKGDMYLRDMNMTKGHISEITSGTWHPHVPDLCVTAGTDSTLRIWDVNVRNKQKEVIVHKSKLAGAAGRSRMTAVAWGSQVGSDNSLLVAAALDGSLLMWGGEGPYHRPSAEISQAHSSNTWTSGIDISSDGRLVVTRGGDDTIKLWDTRKFKQPVNTTSHISTSAQYPTSNIMFAPGNSSSIITGSETGDLYILNPATLKPELVTPITPGSPLVSVLWHDKLNQIITGSANAETHVLFNPKISTKGAVMVMAKPPKRRHIDDDPSFTTDLSQGVSGDAIINPATSSEPIKGSTFASRHPTIGLTASGKSRDPRRPHMPETTPFSRNQPDEKHIRESIPLSTMREEDPRAALLKYADKAEKDPMFTRAWGKTQPKTIYADLSDEEDDDGPQTKKQKT</sequence>
<dbReference type="InterPro" id="IPR036322">
    <property type="entry name" value="WD40_repeat_dom_sf"/>
</dbReference>
<dbReference type="InterPro" id="IPR015943">
    <property type="entry name" value="WD40/YVTN_repeat-like_dom_sf"/>
</dbReference>
<feature type="compositionally biased region" description="Basic and acidic residues" evidence="4">
    <location>
        <begin position="525"/>
        <end position="534"/>
    </location>
</feature>
<dbReference type="FunFam" id="2.130.10.10:FF:000868">
    <property type="entry name" value="WD repeat protein"/>
    <property type="match status" value="1"/>
</dbReference>
<dbReference type="Pfam" id="PF00400">
    <property type="entry name" value="WD40"/>
    <property type="match status" value="3"/>
</dbReference>
<evidence type="ECO:0000256" key="3">
    <source>
        <dbReference type="PROSITE-ProRule" id="PRU00221"/>
    </source>
</evidence>
<dbReference type="Gene3D" id="2.130.10.10">
    <property type="entry name" value="YVTN repeat-like/Quinoprotein amine dehydrogenase"/>
    <property type="match status" value="2"/>
</dbReference>